<comment type="caution">
    <text evidence="1">The sequence shown here is derived from an EMBL/GenBank/DDBJ whole genome shotgun (WGS) entry which is preliminary data.</text>
</comment>
<proteinExistence type="predicted"/>
<name>A0A4Y2IIP1_ARAVE</name>
<sequence length="99" mass="11313">MSHIRSFYRQCPPSHLDCSTWYGECDGTLSISETHVLSLIWCGSLEIECWLYAIFGMIPCSSTWYGERAGTLSISETHVLPLIWCGSLERECWLYDILG</sequence>
<evidence type="ECO:0000313" key="1">
    <source>
        <dbReference type="EMBL" id="GBM77484.1"/>
    </source>
</evidence>
<reference evidence="1 2" key="1">
    <citation type="journal article" date="2019" name="Sci. Rep.">
        <title>Orb-weaving spider Araneus ventricosus genome elucidates the spidroin gene catalogue.</title>
        <authorList>
            <person name="Kono N."/>
            <person name="Nakamura H."/>
            <person name="Ohtoshi R."/>
            <person name="Moran D.A.P."/>
            <person name="Shinohara A."/>
            <person name="Yoshida Y."/>
            <person name="Fujiwara M."/>
            <person name="Mori M."/>
            <person name="Tomita M."/>
            <person name="Arakawa K."/>
        </authorList>
    </citation>
    <scope>NUCLEOTIDE SEQUENCE [LARGE SCALE GENOMIC DNA]</scope>
</reference>
<dbReference type="AlphaFoldDB" id="A0A4Y2IIP1"/>
<protein>
    <submittedName>
        <fullName evidence="1">Uncharacterized protein</fullName>
    </submittedName>
</protein>
<dbReference type="Proteomes" id="UP000499080">
    <property type="component" value="Unassembled WGS sequence"/>
</dbReference>
<keyword evidence="2" id="KW-1185">Reference proteome</keyword>
<accession>A0A4Y2IIP1</accession>
<gene>
    <name evidence="1" type="ORF">AVEN_131811_1</name>
</gene>
<organism evidence="1 2">
    <name type="scientific">Araneus ventricosus</name>
    <name type="common">Orbweaver spider</name>
    <name type="synonym">Epeira ventricosa</name>
    <dbReference type="NCBI Taxonomy" id="182803"/>
    <lineage>
        <taxon>Eukaryota</taxon>
        <taxon>Metazoa</taxon>
        <taxon>Ecdysozoa</taxon>
        <taxon>Arthropoda</taxon>
        <taxon>Chelicerata</taxon>
        <taxon>Arachnida</taxon>
        <taxon>Araneae</taxon>
        <taxon>Araneomorphae</taxon>
        <taxon>Entelegynae</taxon>
        <taxon>Araneoidea</taxon>
        <taxon>Araneidae</taxon>
        <taxon>Araneus</taxon>
    </lineage>
</organism>
<dbReference type="EMBL" id="BGPR01263183">
    <property type="protein sequence ID" value="GBM77484.1"/>
    <property type="molecule type" value="Genomic_DNA"/>
</dbReference>
<feature type="non-terminal residue" evidence="1">
    <location>
        <position position="99"/>
    </location>
</feature>
<evidence type="ECO:0000313" key="2">
    <source>
        <dbReference type="Proteomes" id="UP000499080"/>
    </source>
</evidence>